<sequence>MRLRYAGVCRLCGSDLPAHTAAIYDKTTKTVRCIDCAPTDIASEPHPAPVVTSRAGSSARREYERRKTKDEERLRQKWGRLGGVAVALSDERQSTTAWATGALGEERLGAHLDGLASPSLAVLHDRRIPRSRANIDHLVITPSGIWVVDAKRYKARPRLEIEGGILRPRVDKLIVGRRNKTKLVDDNLKQIDLVRGVVGELPVTGALCFVGPDRPRIGGSFTTRGVHWLSPKKLSRLLTRPAEPRLDVAEVCRILETSLPPA</sequence>
<feature type="domain" description="NERD" evidence="2">
    <location>
        <begin position="100"/>
        <end position="217"/>
    </location>
</feature>
<organism evidence="3 4">
    <name type="scientific">Janibacter limosus</name>
    <dbReference type="NCBI Taxonomy" id="53458"/>
    <lineage>
        <taxon>Bacteria</taxon>
        <taxon>Bacillati</taxon>
        <taxon>Actinomycetota</taxon>
        <taxon>Actinomycetes</taxon>
        <taxon>Micrococcales</taxon>
        <taxon>Intrasporangiaceae</taxon>
        <taxon>Janibacter</taxon>
    </lineage>
</organism>
<dbReference type="AlphaFoldDB" id="A0A4P6MTS3"/>
<gene>
    <name evidence="3" type="ORF">EXU32_09015</name>
</gene>
<evidence type="ECO:0000256" key="1">
    <source>
        <dbReference type="SAM" id="MobiDB-lite"/>
    </source>
</evidence>
<dbReference type="EMBL" id="CP036164">
    <property type="protein sequence ID" value="QBF46379.1"/>
    <property type="molecule type" value="Genomic_DNA"/>
</dbReference>
<feature type="region of interest" description="Disordered" evidence="1">
    <location>
        <begin position="45"/>
        <end position="70"/>
    </location>
</feature>
<dbReference type="InterPro" id="IPR011528">
    <property type="entry name" value="NERD"/>
</dbReference>
<evidence type="ECO:0000313" key="4">
    <source>
        <dbReference type="Proteomes" id="UP000290408"/>
    </source>
</evidence>
<dbReference type="Pfam" id="PF08378">
    <property type="entry name" value="NERD"/>
    <property type="match status" value="1"/>
</dbReference>
<accession>A0A4P6MTS3</accession>
<evidence type="ECO:0000313" key="3">
    <source>
        <dbReference type="EMBL" id="QBF46379.1"/>
    </source>
</evidence>
<protein>
    <submittedName>
        <fullName evidence="3">NERD domain-containing protein</fullName>
    </submittedName>
</protein>
<dbReference type="OrthoDB" id="4246706at2"/>
<keyword evidence="4" id="KW-1185">Reference proteome</keyword>
<dbReference type="KEGG" id="jli:EXU32_09015"/>
<reference evidence="3 4" key="1">
    <citation type="submission" date="2019-02" db="EMBL/GenBank/DDBJ databases">
        <title>Genomic data mining of an Antarctic deep-sea actinobacterium, Janibacterlimosus P3-3-X1.</title>
        <authorList>
            <person name="Liao L."/>
            <person name="Chen B."/>
        </authorList>
    </citation>
    <scope>NUCLEOTIDE SEQUENCE [LARGE SCALE GENOMIC DNA]</scope>
    <source>
        <strain evidence="3 4">P3-3-X1</strain>
    </source>
</reference>
<dbReference type="Proteomes" id="UP000290408">
    <property type="component" value="Chromosome"/>
</dbReference>
<dbReference type="STRING" id="1216970.GCA_001570985_02572"/>
<feature type="compositionally biased region" description="Basic and acidic residues" evidence="1">
    <location>
        <begin position="59"/>
        <end position="70"/>
    </location>
</feature>
<proteinExistence type="predicted"/>
<name>A0A4P6MTS3_9MICO</name>
<dbReference type="PROSITE" id="PS50965">
    <property type="entry name" value="NERD"/>
    <property type="match status" value="1"/>
</dbReference>
<evidence type="ECO:0000259" key="2">
    <source>
        <dbReference type="PROSITE" id="PS50965"/>
    </source>
</evidence>